<evidence type="ECO:0000256" key="1">
    <source>
        <dbReference type="ARBA" id="ARBA00022884"/>
    </source>
</evidence>
<dbReference type="GO" id="GO:0003723">
    <property type="term" value="F:RNA binding"/>
    <property type="evidence" value="ECO:0007669"/>
    <property type="project" value="UniProtKB-UniRule"/>
</dbReference>
<dbReference type="InterPro" id="IPR048289">
    <property type="entry name" value="RRM2_NsCP33-like"/>
</dbReference>
<comment type="caution">
    <text evidence="5">The sequence shown here is derived from an EMBL/GenBank/DDBJ whole genome shotgun (WGS) entry which is preliminary data.</text>
</comment>
<feature type="region of interest" description="Disordered" evidence="3">
    <location>
        <begin position="132"/>
        <end position="170"/>
    </location>
</feature>
<feature type="non-terminal residue" evidence="5">
    <location>
        <position position="170"/>
    </location>
</feature>
<evidence type="ECO:0000313" key="6">
    <source>
        <dbReference type="Proteomes" id="UP000824469"/>
    </source>
</evidence>
<gene>
    <name evidence="5" type="ORF">KI387_017748</name>
</gene>
<dbReference type="Proteomes" id="UP000824469">
    <property type="component" value="Unassembled WGS sequence"/>
</dbReference>
<dbReference type="CDD" id="cd21608">
    <property type="entry name" value="RRM2_NsCP33_like"/>
    <property type="match status" value="1"/>
</dbReference>
<accession>A0AA38GG85</accession>
<keyword evidence="1 2" id="KW-0694">RNA-binding</keyword>
<keyword evidence="6" id="KW-1185">Reference proteome</keyword>
<feature type="compositionally biased region" description="Gly residues" evidence="3">
    <location>
        <begin position="132"/>
        <end position="160"/>
    </location>
</feature>
<dbReference type="SUPFAM" id="SSF54928">
    <property type="entry name" value="RNA-binding domain, RBD"/>
    <property type="match status" value="1"/>
</dbReference>
<evidence type="ECO:0000256" key="3">
    <source>
        <dbReference type="SAM" id="MobiDB-lite"/>
    </source>
</evidence>
<evidence type="ECO:0000259" key="4">
    <source>
        <dbReference type="PROSITE" id="PS50102"/>
    </source>
</evidence>
<dbReference type="EMBL" id="JAHRHJ020000003">
    <property type="protein sequence ID" value="KAH9323109.1"/>
    <property type="molecule type" value="Genomic_DNA"/>
</dbReference>
<dbReference type="Pfam" id="PF00076">
    <property type="entry name" value="RRM_1"/>
    <property type="match status" value="1"/>
</dbReference>
<dbReference type="InterPro" id="IPR052462">
    <property type="entry name" value="SLIRP/GR-RBP-like"/>
</dbReference>
<dbReference type="SMART" id="SM00360">
    <property type="entry name" value="RRM"/>
    <property type="match status" value="1"/>
</dbReference>
<evidence type="ECO:0000313" key="5">
    <source>
        <dbReference type="EMBL" id="KAH9323109.1"/>
    </source>
</evidence>
<feature type="domain" description="RRM" evidence="4">
    <location>
        <begin position="34"/>
        <end position="112"/>
    </location>
</feature>
<dbReference type="InterPro" id="IPR035979">
    <property type="entry name" value="RBD_domain_sf"/>
</dbReference>
<proteinExistence type="predicted"/>
<dbReference type="PROSITE" id="PS50102">
    <property type="entry name" value="RRM"/>
    <property type="match status" value="1"/>
</dbReference>
<dbReference type="PANTHER" id="PTHR48027">
    <property type="entry name" value="HETEROGENEOUS NUCLEAR RIBONUCLEOPROTEIN 87F-RELATED"/>
    <property type="match status" value="1"/>
</dbReference>
<dbReference type="Gene3D" id="3.30.70.330">
    <property type="match status" value="1"/>
</dbReference>
<dbReference type="InterPro" id="IPR012677">
    <property type="entry name" value="Nucleotide-bd_a/b_plait_sf"/>
</dbReference>
<dbReference type="OMA" id="TEYARPR"/>
<reference evidence="5 6" key="1">
    <citation type="journal article" date="2021" name="Nat. Plants">
        <title>The Taxus genome provides insights into paclitaxel biosynthesis.</title>
        <authorList>
            <person name="Xiong X."/>
            <person name="Gou J."/>
            <person name="Liao Q."/>
            <person name="Li Y."/>
            <person name="Zhou Q."/>
            <person name="Bi G."/>
            <person name="Li C."/>
            <person name="Du R."/>
            <person name="Wang X."/>
            <person name="Sun T."/>
            <person name="Guo L."/>
            <person name="Liang H."/>
            <person name="Lu P."/>
            <person name="Wu Y."/>
            <person name="Zhang Z."/>
            <person name="Ro D.K."/>
            <person name="Shang Y."/>
            <person name="Huang S."/>
            <person name="Yan J."/>
        </authorList>
    </citation>
    <scope>NUCLEOTIDE SEQUENCE [LARGE SCALE GENOMIC DNA]</scope>
    <source>
        <strain evidence="5">Ta-2019</strain>
    </source>
</reference>
<organism evidence="5 6">
    <name type="scientific">Taxus chinensis</name>
    <name type="common">Chinese yew</name>
    <name type="synonym">Taxus wallichiana var. chinensis</name>
    <dbReference type="NCBI Taxonomy" id="29808"/>
    <lineage>
        <taxon>Eukaryota</taxon>
        <taxon>Viridiplantae</taxon>
        <taxon>Streptophyta</taxon>
        <taxon>Embryophyta</taxon>
        <taxon>Tracheophyta</taxon>
        <taxon>Spermatophyta</taxon>
        <taxon>Pinopsida</taxon>
        <taxon>Pinidae</taxon>
        <taxon>Conifers II</taxon>
        <taxon>Cupressales</taxon>
        <taxon>Taxaceae</taxon>
        <taxon>Taxus</taxon>
    </lineage>
</organism>
<protein>
    <recommendedName>
        <fullName evidence="4">RRM domain-containing protein</fullName>
    </recommendedName>
</protein>
<dbReference type="AlphaFoldDB" id="A0AA38GG85"/>
<sequence>MELCVYLHFLSWGWNHDFAWKMLVLARVLLDPSSLVLRTGLSYGIDEQFLRESFTEFGEITEARIIYDRDSGRSRGFGFLSFTSDEEAAAALKGMDGKQLSGRILHVNYASERRSSYGGGGYSQNDGYGTGGGGYAQSGGYGTGGGSYGQSGGYGTGGGNYSQNDGHPSG</sequence>
<dbReference type="InterPro" id="IPR000504">
    <property type="entry name" value="RRM_dom"/>
</dbReference>
<name>A0AA38GG85_TAXCH</name>
<evidence type="ECO:0000256" key="2">
    <source>
        <dbReference type="PROSITE-ProRule" id="PRU00176"/>
    </source>
</evidence>